<dbReference type="InterPro" id="IPR012657">
    <property type="entry name" value="23S_rRNA-intervening_sequence"/>
</dbReference>
<dbReference type="PANTHER" id="PTHR38471">
    <property type="entry name" value="FOUR HELIX BUNDLE PROTEIN"/>
    <property type="match status" value="1"/>
</dbReference>
<evidence type="ECO:0000313" key="1">
    <source>
        <dbReference type="EMBL" id="QEG00157.1"/>
    </source>
</evidence>
<organism evidence="1 2">
    <name type="scientific">Stieleria maiorica</name>
    <dbReference type="NCBI Taxonomy" id="2795974"/>
    <lineage>
        <taxon>Bacteria</taxon>
        <taxon>Pseudomonadati</taxon>
        <taxon>Planctomycetota</taxon>
        <taxon>Planctomycetia</taxon>
        <taxon>Pirellulales</taxon>
        <taxon>Pirellulaceae</taxon>
        <taxon>Stieleria</taxon>
    </lineage>
</organism>
<accession>A0A5B9MJF7</accession>
<sequence length="119" mass="13341">MAKRDFRELIVWQKAMEMVTEIYRETRAFPKEEVYGLTSQLRRAAVSVPSNIAEGQGRLTKGEFRQFLGNAKGSLAEVETQILIAANLGYLNASQPLIDRVSEVARLLNGLLRSLTTDN</sequence>
<evidence type="ECO:0008006" key="3">
    <source>
        <dbReference type="Google" id="ProtNLM"/>
    </source>
</evidence>
<dbReference type="PANTHER" id="PTHR38471:SF2">
    <property type="entry name" value="FOUR HELIX BUNDLE PROTEIN"/>
    <property type="match status" value="1"/>
</dbReference>
<keyword evidence="2" id="KW-1185">Reference proteome</keyword>
<reference evidence="1 2" key="1">
    <citation type="submission" date="2019-02" db="EMBL/GenBank/DDBJ databases">
        <title>Planctomycetal bacteria perform biofilm scaping via a novel small molecule.</title>
        <authorList>
            <person name="Jeske O."/>
            <person name="Boedeker C."/>
            <person name="Wiegand S."/>
            <person name="Breitling P."/>
            <person name="Kallscheuer N."/>
            <person name="Jogler M."/>
            <person name="Rohde M."/>
            <person name="Petersen J."/>
            <person name="Medema M.H."/>
            <person name="Surup F."/>
            <person name="Jogler C."/>
        </authorList>
    </citation>
    <scope>NUCLEOTIDE SEQUENCE [LARGE SCALE GENOMIC DNA]</scope>
    <source>
        <strain evidence="1 2">Mal15</strain>
    </source>
</reference>
<dbReference type="SUPFAM" id="SSF158446">
    <property type="entry name" value="IVS-encoded protein-like"/>
    <property type="match status" value="1"/>
</dbReference>
<name>A0A5B9MJF7_9BACT</name>
<protein>
    <recommendedName>
        <fullName evidence="3">Four helix bundle protein</fullName>
    </recommendedName>
</protein>
<dbReference type="NCBIfam" id="NF008911">
    <property type="entry name" value="PRK12275.1-2"/>
    <property type="match status" value="1"/>
</dbReference>
<dbReference type="Proteomes" id="UP000321353">
    <property type="component" value="Chromosome"/>
</dbReference>
<dbReference type="CDD" id="cd16377">
    <property type="entry name" value="23S_rRNA_IVP_like"/>
    <property type="match status" value="1"/>
</dbReference>
<dbReference type="NCBIfam" id="TIGR02436">
    <property type="entry name" value="four helix bundle protein"/>
    <property type="match status" value="1"/>
</dbReference>
<proteinExistence type="predicted"/>
<dbReference type="EMBL" id="CP036264">
    <property type="protein sequence ID" value="QEG00157.1"/>
    <property type="molecule type" value="Genomic_DNA"/>
</dbReference>
<dbReference type="InterPro" id="IPR036583">
    <property type="entry name" value="23S_rRNA_IVS_sf"/>
</dbReference>
<dbReference type="KEGG" id="smam:Mal15_42260"/>
<dbReference type="RefSeq" id="WP_147869438.1">
    <property type="nucleotide sequence ID" value="NZ_CP036264.1"/>
</dbReference>
<dbReference type="Pfam" id="PF05635">
    <property type="entry name" value="23S_rRNA_IVP"/>
    <property type="match status" value="1"/>
</dbReference>
<evidence type="ECO:0000313" key="2">
    <source>
        <dbReference type="Proteomes" id="UP000321353"/>
    </source>
</evidence>
<dbReference type="Gene3D" id="1.20.1440.60">
    <property type="entry name" value="23S rRNA-intervening sequence"/>
    <property type="match status" value="1"/>
</dbReference>
<gene>
    <name evidence="1" type="ORF">Mal15_42260</name>
</gene>
<dbReference type="AlphaFoldDB" id="A0A5B9MJF7"/>